<feature type="compositionally biased region" description="Polar residues" evidence="1">
    <location>
        <begin position="50"/>
        <end position="81"/>
    </location>
</feature>
<gene>
    <name evidence="3" type="ORF">BJ875DRAFT_468266</name>
</gene>
<keyword evidence="2" id="KW-0812">Transmembrane</keyword>
<proteinExistence type="predicted"/>
<evidence type="ECO:0000256" key="2">
    <source>
        <dbReference type="SAM" id="Phobius"/>
    </source>
</evidence>
<feature type="transmembrane region" description="Helical" evidence="2">
    <location>
        <begin position="548"/>
        <end position="574"/>
    </location>
</feature>
<feature type="region of interest" description="Disordered" evidence="1">
    <location>
        <begin position="1"/>
        <end position="85"/>
    </location>
</feature>
<keyword evidence="4" id="KW-1185">Reference proteome</keyword>
<feature type="compositionally biased region" description="Low complexity" evidence="1">
    <location>
        <begin position="292"/>
        <end position="302"/>
    </location>
</feature>
<feature type="region of interest" description="Disordered" evidence="1">
    <location>
        <begin position="104"/>
        <end position="136"/>
    </location>
</feature>
<protein>
    <recommendedName>
        <fullName evidence="5">Acetylserotonin methytransferase-like protein</fullName>
    </recommendedName>
</protein>
<feature type="compositionally biased region" description="Polar residues" evidence="1">
    <location>
        <begin position="104"/>
        <end position="127"/>
    </location>
</feature>
<reference evidence="3" key="1">
    <citation type="journal article" date="2021" name="IMA Fungus">
        <title>Genomic characterization of three marine fungi, including Emericellopsis atlantica sp. nov. with signatures of a generalist lifestyle and marine biomass degradation.</title>
        <authorList>
            <person name="Hagestad O.C."/>
            <person name="Hou L."/>
            <person name="Andersen J.H."/>
            <person name="Hansen E.H."/>
            <person name="Altermark B."/>
            <person name="Li C."/>
            <person name="Kuhnert E."/>
            <person name="Cox R.J."/>
            <person name="Crous P.W."/>
            <person name="Spatafora J.W."/>
            <person name="Lail K."/>
            <person name="Amirebrahimi M."/>
            <person name="Lipzen A."/>
            <person name="Pangilinan J."/>
            <person name="Andreopoulos W."/>
            <person name="Hayes R.D."/>
            <person name="Ng V."/>
            <person name="Grigoriev I.V."/>
            <person name="Jackson S.A."/>
            <person name="Sutton T.D.S."/>
            <person name="Dobson A.D.W."/>
            <person name="Rama T."/>
        </authorList>
    </citation>
    <scope>NUCLEOTIDE SEQUENCE</scope>
    <source>
        <strain evidence="3">TRa018bII</strain>
    </source>
</reference>
<evidence type="ECO:0000313" key="4">
    <source>
        <dbReference type="Proteomes" id="UP000824998"/>
    </source>
</evidence>
<accession>A0A9P7YDL5</accession>
<feature type="compositionally biased region" description="Basic residues" evidence="1">
    <location>
        <begin position="27"/>
        <end position="38"/>
    </location>
</feature>
<keyword evidence="2" id="KW-1133">Transmembrane helix</keyword>
<evidence type="ECO:0000256" key="1">
    <source>
        <dbReference type="SAM" id="MobiDB-lite"/>
    </source>
</evidence>
<dbReference type="AlphaFoldDB" id="A0A9P7YDL5"/>
<sequence length="594" mass="64939">MSGQGSSGSNGQPSGGGALQLFPPPPRKAKNPSRKPSTRRNAPEARASMEGSQTNLYDRRNSSLGGRSTPSQGQQLSSSSYAPPVQPSQAYIAAEIPRSQTSFSEAPTLVRSNSNRSHSSIQKTGLHTTPPRGGEPVMRSIFPRYNPEVALEYQNYFPTQQSPTHIPKTIINRRPYSPSIHPDRDPVGAGLQSPMSINSAISAAGCFPHHLQDESVLEPSSIEELRELWKVANGWRVSSSEGRSFCLKMTSAPEEPVHTLSSSSETPFYTLKVIPTSTSAQLSMTRQDPHRSPSASSTTSPRIGSSLRGKEKATSTDVLSTTLEEPPRRLPPNDGLVALLYPRAASNMALDMVSKPHRADGPSIIAAAEREAGRLVWDHDSQRYYLVHPAMQTPFVITISSSPAWSRVEYSLEHPELPRNLVRLVRDGAGSGYLEVDTSAAARIDAFYIVDVAICAIMLVATEEEKKNNIEHFTAPPPSIAPQSPASPRSLKTHSILGRPKKVKTKTRMEAFELDLESQNASQDSLRGFKAPKQSEKKKEKIPGCCGLIWMVLKCMIWSVVLVFKGCGKLMLWVCGRRSKKKRAIMLGKTPDDS</sequence>
<evidence type="ECO:0008006" key="5">
    <source>
        <dbReference type="Google" id="ProtNLM"/>
    </source>
</evidence>
<organism evidence="3 4">
    <name type="scientific">Amylocarpus encephaloides</name>
    <dbReference type="NCBI Taxonomy" id="45428"/>
    <lineage>
        <taxon>Eukaryota</taxon>
        <taxon>Fungi</taxon>
        <taxon>Dikarya</taxon>
        <taxon>Ascomycota</taxon>
        <taxon>Pezizomycotina</taxon>
        <taxon>Leotiomycetes</taxon>
        <taxon>Helotiales</taxon>
        <taxon>Helotiales incertae sedis</taxon>
        <taxon>Amylocarpus</taxon>
    </lineage>
</organism>
<dbReference type="EMBL" id="MU251575">
    <property type="protein sequence ID" value="KAG9231908.1"/>
    <property type="molecule type" value="Genomic_DNA"/>
</dbReference>
<feature type="compositionally biased region" description="Gly residues" evidence="1">
    <location>
        <begin position="1"/>
        <end position="18"/>
    </location>
</feature>
<feature type="region of interest" description="Disordered" evidence="1">
    <location>
        <begin position="279"/>
        <end position="331"/>
    </location>
</feature>
<comment type="caution">
    <text evidence="3">The sequence shown here is derived from an EMBL/GenBank/DDBJ whole genome shotgun (WGS) entry which is preliminary data.</text>
</comment>
<dbReference type="OrthoDB" id="5383338at2759"/>
<evidence type="ECO:0000313" key="3">
    <source>
        <dbReference type="EMBL" id="KAG9231908.1"/>
    </source>
</evidence>
<keyword evidence="2" id="KW-0472">Membrane</keyword>
<dbReference type="Proteomes" id="UP000824998">
    <property type="component" value="Unassembled WGS sequence"/>
</dbReference>
<name>A0A9P7YDL5_9HELO</name>